<dbReference type="Gene3D" id="1.10.287.130">
    <property type="match status" value="1"/>
</dbReference>
<dbReference type="RefSeq" id="WP_262171435.1">
    <property type="nucleotide sequence ID" value="NZ_CP104965.1"/>
</dbReference>
<evidence type="ECO:0000256" key="10">
    <source>
        <dbReference type="ARBA" id="ARBA00022989"/>
    </source>
</evidence>
<dbReference type="InterPro" id="IPR029016">
    <property type="entry name" value="GAF-like_dom_sf"/>
</dbReference>
<evidence type="ECO:0000256" key="1">
    <source>
        <dbReference type="ARBA" id="ARBA00000085"/>
    </source>
</evidence>
<comment type="subcellular location">
    <subcellularLocation>
        <location evidence="2">Membrane</location>
        <topology evidence="2">Multi-pass membrane protein</topology>
    </subcellularLocation>
</comment>
<dbReference type="SUPFAM" id="SSF55874">
    <property type="entry name" value="ATPase domain of HSP90 chaperone/DNA topoisomerase II/histidine kinase"/>
    <property type="match status" value="1"/>
</dbReference>
<proteinExistence type="predicted"/>
<evidence type="ECO:0000256" key="9">
    <source>
        <dbReference type="ARBA" id="ARBA00022840"/>
    </source>
</evidence>
<dbReference type="SUPFAM" id="SSF47384">
    <property type="entry name" value="Homodimeric domain of signal transducing histidine kinase"/>
    <property type="match status" value="1"/>
</dbReference>
<gene>
    <name evidence="15" type="ORF">N8A98_11410</name>
</gene>
<keyword evidence="4" id="KW-0597">Phosphoprotein</keyword>
<dbReference type="CDD" id="cd00082">
    <property type="entry name" value="HisKA"/>
    <property type="match status" value="1"/>
</dbReference>
<dbReference type="Gene3D" id="3.40.50.620">
    <property type="entry name" value="HUPs"/>
    <property type="match status" value="1"/>
</dbReference>
<dbReference type="Pfam" id="PF02518">
    <property type="entry name" value="HATPase_c"/>
    <property type="match status" value="1"/>
</dbReference>
<evidence type="ECO:0000256" key="11">
    <source>
        <dbReference type="ARBA" id="ARBA00023012"/>
    </source>
</evidence>
<protein>
    <recommendedName>
        <fullName evidence="3">histidine kinase</fullName>
        <ecNumber evidence="3">2.7.13.3</ecNumber>
    </recommendedName>
</protein>
<dbReference type="PRINTS" id="PR00344">
    <property type="entry name" value="BCTRLSENSOR"/>
</dbReference>
<dbReference type="InterPro" id="IPR038318">
    <property type="entry name" value="KdpD_sf"/>
</dbReference>
<dbReference type="Gene3D" id="3.30.450.40">
    <property type="match status" value="1"/>
</dbReference>
<evidence type="ECO:0000256" key="2">
    <source>
        <dbReference type="ARBA" id="ARBA00004141"/>
    </source>
</evidence>
<organism evidence="15 16">
    <name type="scientific">Devosia neptuniae</name>
    <dbReference type="NCBI Taxonomy" id="191302"/>
    <lineage>
        <taxon>Bacteria</taxon>
        <taxon>Pseudomonadati</taxon>
        <taxon>Pseudomonadota</taxon>
        <taxon>Alphaproteobacteria</taxon>
        <taxon>Hyphomicrobiales</taxon>
        <taxon>Devosiaceae</taxon>
        <taxon>Devosia</taxon>
    </lineage>
</organism>
<keyword evidence="16" id="KW-1185">Reference proteome</keyword>
<evidence type="ECO:0000256" key="12">
    <source>
        <dbReference type="ARBA" id="ARBA00023136"/>
    </source>
</evidence>
<dbReference type="InterPro" id="IPR052023">
    <property type="entry name" value="Histidine_kinase_KdpD"/>
</dbReference>
<dbReference type="Proteomes" id="UP001061862">
    <property type="component" value="Chromosome"/>
</dbReference>
<dbReference type="SMART" id="SM00387">
    <property type="entry name" value="HATPase_c"/>
    <property type="match status" value="1"/>
</dbReference>
<evidence type="ECO:0000256" key="6">
    <source>
        <dbReference type="ARBA" id="ARBA00022692"/>
    </source>
</evidence>
<comment type="catalytic activity">
    <reaction evidence="1">
        <text>ATP + protein L-histidine = ADP + protein N-phospho-L-histidine.</text>
        <dbReference type="EC" id="2.7.13.3"/>
    </reaction>
</comment>
<sequence>MARQTETDRPDPAVLLQLAAREGRGKLTVFLGAAPGVGKTYAMLERARGLKTSGMDVVIGLVETHGRSETAKLAEGIEVLPRQGGDTPYGEFDLDAALARRSALLIVDELAHSNAPGSRHPKRYQDIAELVGAGIDVWTALNIQHLESLSDLVARIAGIPVRETVPDIVLKRADEVILVDLPPAELIARLNAGKVYLPDNAKRALDGFFKPATLTALRELALRRAADRVDDQMVDFLRQSAVEGPWATGERLLVCVGPDTMSESVVRVASRLASGLNARWLVVSLTRPGTPLPAPADAEQLEETLRLAERLGAETRRESASDFVDAILRIARREHITQIVIGRPATRSWLRRSLPDALLRGAGEIGIHIVPGEGSAPSRRARKWPSLPEWALTLGLPLLSVGATTLFGLGLTALVALQNLSMLYLAAVLLSAVIAGRGSALIAAGLSFLAYNFFFIEPTGELTVAQPQEVLSLVIFIAVALAAGQLAARLRESAKVSRQQARQSQALLDFSRKLSAAHGQESVVDAIASHLNASLGRPAIVLVPDESGDLLPTAAWPPDQALGAAELTAARWAFDKKEPAGFLTGTLPQIHYLFRPIISAQRLLGVAGLVMGPRDIPLAPDEERTWIALLDQSAIALDRARLTRESARASVARESEKVQSALLSSLSHDLRTPLASIIGAVTSLRQLGDKMPPESRADLLLSIEEEAGRLNRFVANLFDMTRIEAGMMKARREPIELAAIIDTSTARARKLHPDLLIETSIAPGLPRALGDAVLLEQVLFNLFDNARKYGGASLPVTIYARAEDGEASIAVTDQGKGIPEAELEKIFDKFYRRAKGDGRPAGTGLGLSIARGLMASMGGSIKASSPAIRKRGTRFTLRLPLAEPGKAS</sequence>
<dbReference type="InterPro" id="IPR027417">
    <property type="entry name" value="P-loop_NTPase"/>
</dbReference>
<dbReference type="InterPro" id="IPR036097">
    <property type="entry name" value="HisK_dim/P_sf"/>
</dbReference>
<dbReference type="PROSITE" id="PS50109">
    <property type="entry name" value="HIS_KIN"/>
    <property type="match status" value="1"/>
</dbReference>
<evidence type="ECO:0000256" key="5">
    <source>
        <dbReference type="ARBA" id="ARBA00022679"/>
    </source>
</evidence>
<feature type="transmembrane region" description="Helical" evidence="13">
    <location>
        <begin position="423"/>
        <end position="450"/>
    </location>
</feature>
<dbReference type="Gene3D" id="1.20.120.620">
    <property type="entry name" value="Backbone structure of the membrane domain of e. Coli histidine kinase receptor kdpd"/>
    <property type="match status" value="1"/>
</dbReference>
<evidence type="ECO:0000256" key="3">
    <source>
        <dbReference type="ARBA" id="ARBA00012438"/>
    </source>
</evidence>
<dbReference type="EMBL" id="CP104965">
    <property type="protein sequence ID" value="UXN71739.1"/>
    <property type="molecule type" value="Genomic_DNA"/>
</dbReference>
<dbReference type="SUPFAM" id="SSF52402">
    <property type="entry name" value="Adenine nucleotide alpha hydrolases-like"/>
    <property type="match status" value="1"/>
</dbReference>
<feature type="transmembrane region" description="Helical" evidence="13">
    <location>
        <begin position="390"/>
        <end position="416"/>
    </location>
</feature>
<evidence type="ECO:0000313" key="16">
    <source>
        <dbReference type="Proteomes" id="UP001061862"/>
    </source>
</evidence>
<dbReference type="InterPro" id="IPR005467">
    <property type="entry name" value="His_kinase_dom"/>
</dbReference>
<accession>A0ABY6CHM3</accession>
<dbReference type="InterPro" id="IPR004358">
    <property type="entry name" value="Sig_transdc_His_kin-like_C"/>
</dbReference>
<dbReference type="SMART" id="SM00388">
    <property type="entry name" value="HisKA"/>
    <property type="match status" value="1"/>
</dbReference>
<keyword evidence="11" id="KW-0902">Two-component regulatory system</keyword>
<keyword evidence="5" id="KW-0808">Transferase</keyword>
<keyword evidence="6 13" id="KW-0812">Transmembrane</keyword>
<dbReference type="Pfam" id="PF00512">
    <property type="entry name" value="HisKA"/>
    <property type="match status" value="1"/>
</dbReference>
<keyword evidence="7" id="KW-0547">Nucleotide-binding</keyword>
<evidence type="ECO:0000256" key="8">
    <source>
        <dbReference type="ARBA" id="ARBA00022777"/>
    </source>
</evidence>
<dbReference type="CDD" id="cd01987">
    <property type="entry name" value="USP_KdpD-like"/>
    <property type="match status" value="1"/>
</dbReference>
<evidence type="ECO:0000256" key="13">
    <source>
        <dbReference type="SAM" id="Phobius"/>
    </source>
</evidence>
<dbReference type="SUPFAM" id="SSF55781">
    <property type="entry name" value="GAF domain-like"/>
    <property type="match status" value="1"/>
</dbReference>
<dbReference type="GO" id="GO:0016301">
    <property type="term" value="F:kinase activity"/>
    <property type="evidence" value="ECO:0007669"/>
    <property type="project" value="UniProtKB-KW"/>
</dbReference>
<reference evidence="15 16" key="1">
    <citation type="submission" date="2022-09" db="EMBL/GenBank/DDBJ databases">
        <title>Interaction between co-microsymbionts with complementary sets of symbiotic genes in legume-rhizobium systems.</title>
        <authorList>
            <person name="Safronova V."/>
            <person name="Sazanova A."/>
            <person name="Afonin A."/>
            <person name="Chirak E."/>
        </authorList>
    </citation>
    <scope>NUCLEOTIDE SEQUENCE [LARGE SCALE GENOMIC DNA]</scope>
    <source>
        <strain evidence="15 16">A18/4-1</strain>
    </source>
</reference>
<evidence type="ECO:0000256" key="4">
    <source>
        <dbReference type="ARBA" id="ARBA00022553"/>
    </source>
</evidence>
<dbReference type="InterPro" id="IPR014729">
    <property type="entry name" value="Rossmann-like_a/b/a_fold"/>
</dbReference>
<dbReference type="Gene3D" id="3.40.50.300">
    <property type="entry name" value="P-loop containing nucleotide triphosphate hydrolases"/>
    <property type="match status" value="1"/>
</dbReference>
<dbReference type="InterPro" id="IPR003661">
    <property type="entry name" value="HisK_dim/P_dom"/>
</dbReference>
<dbReference type="PANTHER" id="PTHR45569:SF1">
    <property type="entry name" value="SENSOR PROTEIN KDPD"/>
    <property type="match status" value="1"/>
</dbReference>
<keyword evidence="8 15" id="KW-0418">Kinase</keyword>
<keyword evidence="10 13" id="KW-1133">Transmembrane helix</keyword>
<dbReference type="Pfam" id="PF02702">
    <property type="entry name" value="KdpD"/>
    <property type="match status" value="1"/>
</dbReference>
<name>A0ABY6CHM3_9HYPH</name>
<dbReference type="PANTHER" id="PTHR45569">
    <property type="entry name" value="SENSOR PROTEIN KDPD"/>
    <property type="match status" value="1"/>
</dbReference>
<evidence type="ECO:0000256" key="7">
    <source>
        <dbReference type="ARBA" id="ARBA00022741"/>
    </source>
</evidence>
<keyword evidence="12 13" id="KW-0472">Membrane</keyword>
<dbReference type="Gene3D" id="3.30.565.10">
    <property type="entry name" value="Histidine kinase-like ATPase, C-terminal domain"/>
    <property type="match status" value="1"/>
</dbReference>
<dbReference type="InterPro" id="IPR003852">
    <property type="entry name" value="Sig_transdc_His_kinase_KdpD_N"/>
</dbReference>
<dbReference type="InterPro" id="IPR036890">
    <property type="entry name" value="HATPase_C_sf"/>
</dbReference>
<dbReference type="CDD" id="cd00075">
    <property type="entry name" value="HATPase"/>
    <property type="match status" value="1"/>
</dbReference>
<evidence type="ECO:0000313" key="15">
    <source>
        <dbReference type="EMBL" id="UXN71739.1"/>
    </source>
</evidence>
<feature type="domain" description="Histidine kinase" evidence="14">
    <location>
        <begin position="665"/>
        <end position="883"/>
    </location>
</feature>
<dbReference type="InterPro" id="IPR025201">
    <property type="entry name" value="KdpD_TM"/>
</dbReference>
<dbReference type="EC" id="2.7.13.3" evidence="3"/>
<keyword evidence="9" id="KW-0067">ATP-binding</keyword>
<evidence type="ECO:0000259" key="14">
    <source>
        <dbReference type="PROSITE" id="PS50109"/>
    </source>
</evidence>
<dbReference type="InterPro" id="IPR003594">
    <property type="entry name" value="HATPase_dom"/>
</dbReference>
<dbReference type="Pfam" id="PF13493">
    <property type="entry name" value="DUF4118"/>
    <property type="match status" value="1"/>
</dbReference>